<keyword evidence="5 7" id="KW-1133">Transmembrane helix</keyword>
<dbReference type="AlphaFoldDB" id="A0AA35KJE8"/>
<evidence type="ECO:0000256" key="3">
    <source>
        <dbReference type="ARBA" id="ARBA00022475"/>
    </source>
</evidence>
<sequence length="478" mass="54332">MTVHVARVLLIESHGPEERGVSVFILSHTLYLFLVADCKVSQFNSVNHPDFQGNSLTMDLLLGCLFIWKLLRTYQEESASPVPFNVHMDMYANESLTMRYTKQEFATMVLGIVVYVADIGADLWVANKYFHEGQYLWCALTLATGLLSSLVVQYFSYTWFKDDGTQKLSWISSVHLLQAGIFTRYWAALKCGYQAAFKTNNSEDGLIDGCTSPIHKSAICAMTDISMLRLFRAFLESTPQLILQIYILMTSDSSTPSQYVTIAMSFCGISCATVDYQIALRKSLPEKKNFPGIFSKLIYLFYKLLTLTSWILCIALVTILSITSLILLVFLWLLSICWVLKQHTTFCTSKGPEIVYRTIVGIILIFTFFNVKGEKTKIPLIVYYTARGFITAIIVYVCMSCKSVFNGKIYLLSVIMVVIITLILGIIFLISYYAYFHPRNFYTQDVVDGPGIYYTQEVIDEPGSERTENCRMRGFLMQ</sequence>
<keyword evidence="9" id="KW-1185">Reference proteome</keyword>
<organism evidence="8 9">
    <name type="scientific">Podarcis lilfordi</name>
    <name type="common">Lilford's wall lizard</name>
    <dbReference type="NCBI Taxonomy" id="74358"/>
    <lineage>
        <taxon>Eukaryota</taxon>
        <taxon>Metazoa</taxon>
        <taxon>Chordata</taxon>
        <taxon>Craniata</taxon>
        <taxon>Vertebrata</taxon>
        <taxon>Euteleostomi</taxon>
        <taxon>Lepidosauria</taxon>
        <taxon>Squamata</taxon>
        <taxon>Bifurcata</taxon>
        <taxon>Unidentata</taxon>
        <taxon>Episquamata</taxon>
        <taxon>Laterata</taxon>
        <taxon>Lacertibaenia</taxon>
        <taxon>Lacertidae</taxon>
        <taxon>Podarcis</taxon>
    </lineage>
</organism>
<feature type="transmembrane region" description="Helical" evidence="7">
    <location>
        <begin position="354"/>
        <end position="371"/>
    </location>
</feature>
<dbReference type="InterPro" id="IPR018629">
    <property type="entry name" value="XK-rel"/>
</dbReference>
<comment type="subcellular location">
    <subcellularLocation>
        <location evidence="1">Cell membrane</location>
        <topology evidence="1">Multi-pass membrane protein</topology>
    </subcellularLocation>
    <subcellularLocation>
        <location evidence="7">Membrane</location>
        <topology evidence="7">Multi-pass membrane protein</topology>
    </subcellularLocation>
</comment>
<evidence type="ECO:0000313" key="9">
    <source>
        <dbReference type="Proteomes" id="UP001178461"/>
    </source>
</evidence>
<dbReference type="PANTHER" id="PTHR16024">
    <property type="entry name" value="XK-RELATED PROTEIN"/>
    <property type="match status" value="1"/>
</dbReference>
<dbReference type="EMBL" id="OX395132">
    <property type="protein sequence ID" value="CAI5779387.1"/>
    <property type="molecule type" value="Genomic_DNA"/>
</dbReference>
<dbReference type="Pfam" id="PF09815">
    <property type="entry name" value="XK-related"/>
    <property type="match status" value="1"/>
</dbReference>
<name>A0AA35KJE8_9SAUR</name>
<protein>
    <recommendedName>
        <fullName evidence="7">XK-related protein</fullName>
    </recommendedName>
</protein>
<evidence type="ECO:0000256" key="4">
    <source>
        <dbReference type="ARBA" id="ARBA00022692"/>
    </source>
</evidence>
<accession>A0AA35KJE8</accession>
<dbReference type="GO" id="GO:0005886">
    <property type="term" value="C:plasma membrane"/>
    <property type="evidence" value="ECO:0007669"/>
    <property type="project" value="UniProtKB-SubCell"/>
</dbReference>
<evidence type="ECO:0000256" key="1">
    <source>
        <dbReference type="ARBA" id="ARBA00004651"/>
    </source>
</evidence>
<gene>
    <name evidence="8" type="ORF">PODLI_1B023305</name>
</gene>
<feature type="transmembrane region" description="Helical" evidence="7">
    <location>
        <begin position="378"/>
        <end position="397"/>
    </location>
</feature>
<keyword evidence="4 7" id="KW-0812">Transmembrane</keyword>
<keyword evidence="3" id="KW-1003">Cell membrane</keyword>
<comment type="similarity">
    <text evidence="2 7">Belongs to the XK family.</text>
</comment>
<evidence type="ECO:0000256" key="2">
    <source>
        <dbReference type="ARBA" id="ARBA00008789"/>
    </source>
</evidence>
<evidence type="ECO:0000256" key="7">
    <source>
        <dbReference type="RuleBase" id="RU910716"/>
    </source>
</evidence>
<dbReference type="InterPro" id="IPR050895">
    <property type="entry name" value="XK-related_scramblase"/>
</dbReference>
<feature type="transmembrane region" description="Helical" evidence="7">
    <location>
        <begin position="105"/>
        <end position="125"/>
    </location>
</feature>
<feature type="transmembrane region" description="Helical" evidence="7">
    <location>
        <begin position="409"/>
        <end position="435"/>
    </location>
</feature>
<proteinExistence type="inferred from homology"/>
<evidence type="ECO:0000256" key="5">
    <source>
        <dbReference type="ARBA" id="ARBA00022989"/>
    </source>
</evidence>
<dbReference type="PANTHER" id="PTHR16024:SF13">
    <property type="entry name" value="XK-RELATED PROTEIN 9"/>
    <property type="match status" value="1"/>
</dbReference>
<feature type="transmembrane region" description="Helical" evidence="7">
    <location>
        <begin position="301"/>
        <end position="334"/>
    </location>
</feature>
<dbReference type="Proteomes" id="UP001178461">
    <property type="component" value="Chromosome 7"/>
</dbReference>
<evidence type="ECO:0000256" key="6">
    <source>
        <dbReference type="ARBA" id="ARBA00023136"/>
    </source>
</evidence>
<reference evidence="8" key="1">
    <citation type="submission" date="2022-12" db="EMBL/GenBank/DDBJ databases">
        <authorList>
            <person name="Alioto T."/>
            <person name="Alioto T."/>
            <person name="Gomez Garrido J."/>
        </authorList>
    </citation>
    <scope>NUCLEOTIDE SEQUENCE</scope>
</reference>
<keyword evidence="6 7" id="KW-0472">Membrane</keyword>
<feature type="transmembrane region" description="Helical" evidence="7">
    <location>
        <begin position="137"/>
        <end position="156"/>
    </location>
</feature>
<evidence type="ECO:0000313" key="8">
    <source>
        <dbReference type="EMBL" id="CAI5779387.1"/>
    </source>
</evidence>